<protein>
    <submittedName>
        <fullName evidence="3">Uncharacterized protein</fullName>
    </submittedName>
</protein>
<reference evidence="3" key="2">
    <citation type="submission" date="2022-10" db="EMBL/GenBank/DDBJ databases">
        <authorList>
            <consortium name="ENA_rothamsted_submissions"/>
            <consortium name="culmorum"/>
            <person name="King R."/>
        </authorList>
    </citation>
    <scope>NUCLEOTIDE SEQUENCE</scope>
</reference>
<dbReference type="EMBL" id="OU896716">
    <property type="protein sequence ID" value="CAH1117866.1"/>
    <property type="molecule type" value="Genomic_DNA"/>
</dbReference>
<feature type="compositionally biased region" description="Low complexity" evidence="2">
    <location>
        <begin position="413"/>
        <end position="430"/>
    </location>
</feature>
<dbReference type="OrthoDB" id="6592428at2759"/>
<evidence type="ECO:0000313" key="3">
    <source>
        <dbReference type="EMBL" id="CAH1117866.1"/>
    </source>
</evidence>
<evidence type="ECO:0000313" key="4">
    <source>
        <dbReference type="Proteomes" id="UP001153737"/>
    </source>
</evidence>
<reference evidence="3" key="1">
    <citation type="submission" date="2022-01" db="EMBL/GenBank/DDBJ databases">
        <authorList>
            <person name="King R."/>
        </authorList>
    </citation>
    <scope>NUCLEOTIDE SEQUENCE</scope>
</reference>
<feature type="compositionally biased region" description="Basic residues" evidence="2">
    <location>
        <begin position="322"/>
        <end position="334"/>
    </location>
</feature>
<feature type="compositionally biased region" description="Basic and acidic residues" evidence="2">
    <location>
        <begin position="31"/>
        <end position="47"/>
    </location>
</feature>
<keyword evidence="4" id="KW-1185">Reference proteome</keyword>
<evidence type="ECO:0000256" key="1">
    <source>
        <dbReference type="SAM" id="Coils"/>
    </source>
</evidence>
<evidence type="ECO:0000256" key="2">
    <source>
        <dbReference type="SAM" id="MobiDB-lite"/>
    </source>
</evidence>
<gene>
    <name evidence="3" type="ORF">PHAECO_LOCUS1705</name>
</gene>
<name>A0A9P0DH61_PHACE</name>
<keyword evidence="1" id="KW-0175">Coiled coil</keyword>
<dbReference type="Proteomes" id="UP001153737">
    <property type="component" value="Chromosome 10"/>
</dbReference>
<organism evidence="3 4">
    <name type="scientific">Phaedon cochleariae</name>
    <name type="common">Mustard beetle</name>
    <dbReference type="NCBI Taxonomy" id="80249"/>
    <lineage>
        <taxon>Eukaryota</taxon>
        <taxon>Metazoa</taxon>
        <taxon>Ecdysozoa</taxon>
        <taxon>Arthropoda</taxon>
        <taxon>Hexapoda</taxon>
        <taxon>Insecta</taxon>
        <taxon>Pterygota</taxon>
        <taxon>Neoptera</taxon>
        <taxon>Endopterygota</taxon>
        <taxon>Coleoptera</taxon>
        <taxon>Polyphaga</taxon>
        <taxon>Cucujiformia</taxon>
        <taxon>Chrysomeloidea</taxon>
        <taxon>Chrysomelidae</taxon>
        <taxon>Chrysomelinae</taxon>
        <taxon>Chrysomelini</taxon>
        <taxon>Phaedon</taxon>
    </lineage>
</organism>
<sequence length="441" mass="50927">MSKVAKKPAAKVSKTSARPSVQSKSKVSLKPGDKGKPGAPPEKKKAPEFVMPAFSILPKAQDKIDWEVIKARTMRRQAPEGEDIKEIRRILKEVKDQKIPVHDFINLVSSYTADNGAELRTIMAEDEATFLKLARKVYETMTQDVSDVLVNEQLQMAQYYEERHNLMTEKMMRAINEIYEMAPDFDFEKFVRDREDYLKTILPLPIIVNKAAEDIELQRRQEAYHRLQWLRSEGERMTEENRRLQRRLEELKEEQKREQIVASEVAAEVEAKRQELVVEETKMKDQLDVLNESVEKTFIENEAVMSKQHNVTASTGAVSRPPPKKKPLKKRKPVKKEWVSEIASEMDDIAIQQAMATEAEGVPPPTRLEYVMETPAPYEPPRQRSPFHFSPEYRAPPEPVPPREVLEDTRIEQAQVRVQQRRPVPQSRASLAPRDTWGGFH</sequence>
<dbReference type="AlphaFoldDB" id="A0A9P0DH61"/>
<feature type="coiled-coil region" evidence="1">
    <location>
        <begin position="227"/>
        <end position="268"/>
    </location>
</feature>
<accession>A0A9P0DH61</accession>
<feature type="region of interest" description="Disordered" evidence="2">
    <location>
        <begin position="375"/>
        <end position="441"/>
    </location>
</feature>
<feature type="region of interest" description="Disordered" evidence="2">
    <location>
        <begin position="1"/>
        <end position="47"/>
    </location>
</feature>
<feature type="region of interest" description="Disordered" evidence="2">
    <location>
        <begin position="309"/>
        <end position="336"/>
    </location>
</feature>
<proteinExistence type="predicted"/>